<dbReference type="PANTHER" id="PTHR34477">
    <property type="entry name" value="UPF0213 PROTEIN YHBQ"/>
    <property type="match status" value="1"/>
</dbReference>
<sequence length="97" mass="11468">MRQPLCLFSLMYFTYILFSTKTNKYYVGSTDDLESRLRHHNAGSTPSTKSGSPFWEIVYAEQFEDKTLSLKREIEIKRKKSRKYIEWLVQNQSGFGD</sequence>
<dbReference type="PROSITE" id="PS50164">
    <property type="entry name" value="GIY_YIG"/>
    <property type="match status" value="1"/>
</dbReference>
<comment type="similarity">
    <text evidence="1">Belongs to the UPF0213 family.</text>
</comment>
<dbReference type="eggNOG" id="COG2827">
    <property type="taxonomic scope" value="Bacteria"/>
</dbReference>
<dbReference type="Proteomes" id="UP000006050">
    <property type="component" value="Chromosome"/>
</dbReference>
<keyword evidence="3" id="KW-0255">Endonuclease</keyword>
<dbReference type="SUPFAM" id="SSF82771">
    <property type="entry name" value="GIY-YIG endonuclease"/>
    <property type="match status" value="1"/>
</dbReference>
<dbReference type="CDD" id="cd10449">
    <property type="entry name" value="GIY-YIG_SLX1_like"/>
    <property type="match status" value="1"/>
</dbReference>
<dbReference type="PANTHER" id="PTHR34477:SF1">
    <property type="entry name" value="UPF0213 PROTEIN YHBQ"/>
    <property type="match status" value="1"/>
</dbReference>
<name>I3Z422_BELBD</name>
<evidence type="ECO:0000259" key="2">
    <source>
        <dbReference type="PROSITE" id="PS50164"/>
    </source>
</evidence>
<proteinExistence type="inferred from homology"/>
<dbReference type="InterPro" id="IPR000305">
    <property type="entry name" value="GIY-YIG_endonuc"/>
</dbReference>
<dbReference type="KEGG" id="bbd:Belba_1367"/>
<dbReference type="AlphaFoldDB" id="I3Z422"/>
<protein>
    <submittedName>
        <fullName evidence="3">Putative endonuclease containing a URI domain</fullName>
    </submittedName>
</protein>
<dbReference type="STRING" id="866536.Belba_1367"/>
<dbReference type="Pfam" id="PF01541">
    <property type="entry name" value="GIY-YIG"/>
    <property type="match status" value="1"/>
</dbReference>
<gene>
    <name evidence="3" type="ordered locus">Belba_1367</name>
</gene>
<keyword evidence="3" id="KW-0378">Hydrolase</keyword>
<accession>I3Z422</accession>
<dbReference type="GO" id="GO:0004519">
    <property type="term" value="F:endonuclease activity"/>
    <property type="evidence" value="ECO:0007669"/>
    <property type="project" value="UniProtKB-KW"/>
</dbReference>
<evidence type="ECO:0000256" key="1">
    <source>
        <dbReference type="ARBA" id="ARBA00007435"/>
    </source>
</evidence>
<organism evidence="3 4">
    <name type="scientific">Belliella baltica (strain DSM 15883 / CIP 108006 / LMG 21964 / BA134)</name>
    <dbReference type="NCBI Taxonomy" id="866536"/>
    <lineage>
        <taxon>Bacteria</taxon>
        <taxon>Pseudomonadati</taxon>
        <taxon>Bacteroidota</taxon>
        <taxon>Cytophagia</taxon>
        <taxon>Cytophagales</taxon>
        <taxon>Cyclobacteriaceae</taxon>
        <taxon>Belliella</taxon>
    </lineage>
</organism>
<dbReference type="InterPro" id="IPR035901">
    <property type="entry name" value="GIY-YIG_endonuc_sf"/>
</dbReference>
<dbReference type="HOGENOM" id="CLU_135650_6_0_10"/>
<dbReference type="InterPro" id="IPR050190">
    <property type="entry name" value="UPF0213_domain"/>
</dbReference>
<dbReference type="Gene3D" id="3.40.1440.10">
    <property type="entry name" value="GIY-YIG endonuclease"/>
    <property type="match status" value="1"/>
</dbReference>
<dbReference type="RefSeq" id="WP_014771984.1">
    <property type="nucleotide sequence ID" value="NC_018010.1"/>
</dbReference>
<reference evidence="4" key="1">
    <citation type="submission" date="2012-06" db="EMBL/GenBank/DDBJ databases">
        <title>The complete genome of Belliella baltica DSM 15883.</title>
        <authorList>
            <person name="Lucas S."/>
            <person name="Copeland A."/>
            <person name="Lapidus A."/>
            <person name="Goodwin L."/>
            <person name="Pitluck S."/>
            <person name="Peters L."/>
            <person name="Mikhailova N."/>
            <person name="Davenport K."/>
            <person name="Kyrpides N."/>
            <person name="Mavromatis K."/>
            <person name="Pagani I."/>
            <person name="Ivanova N."/>
            <person name="Ovchinnikova G."/>
            <person name="Zeytun A."/>
            <person name="Detter J.C."/>
            <person name="Han C."/>
            <person name="Land M."/>
            <person name="Hauser L."/>
            <person name="Markowitz V."/>
            <person name="Cheng J.-F."/>
            <person name="Hugenholtz P."/>
            <person name="Woyke T."/>
            <person name="Wu D."/>
            <person name="Tindall B."/>
            <person name="Pomrenke H."/>
            <person name="Brambilla E."/>
            <person name="Klenk H.-P."/>
            <person name="Eisen J.A."/>
        </authorList>
    </citation>
    <scope>NUCLEOTIDE SEQUENCE [LARGE SCALE GENOMIC DNA]</scope>
    <source>
        <strain evidence="4">DSM 15883 / CIP 108006 / LMG 21964 / BA134</strain>
    </source>
</reference>
<keyword evidence="4" id="KW-1185">Reference proteome</keyword>
<feature type="domain" description="GIY-YIG" evidence="2">
    <location>
        <begin position="10"/>
        <end position="86"/>
    </location>
</feature>
<evidence type="ECO:0000313" key="3">
    <source>
        <dbReference type="EMBL" id="AFL83990.1"/>
    </source>
</evidence>
<evidence type="ECO:0000313" key="4">
    <source>
        <dbReference type="Proteomes" id="UP000006050"/>
    </source>
</evidence>
<dbReference type="EMBL" id="CP003281">
    <property type="protein sequence ID" value="AFL83990.1"/>
    <property type="molecule type" value="Genomic_DNA"/>
</dbReference>
<keyword evidence="3" id="KW-0540">Nuclease</keyword>